<dbReference type="EMBL" id="WODC01000015">
    <property type="protein sequence ID" value="MUM78844.1"/>
    <property type="molecule type" value="Genomic_DNA"/>
</dbReference>
<dbReference type="EC" id="3.6.1.63" evidence="2"/>
<dbReference type="NCBIfam" id="NF011984">
    <property type="entry name" value="PRK15446.1-5"/>
    <property type="match status" value="1"/>
</dbReference>
<evidence type="ECO:0000313" key="3">
    <source>
        <dbReference type="Proteomes" id="UP000461162"/>
    </source>
</evidence>
<dbReference type="PANTHER" id="PTHR43135:SF3">
    <property type="entry name" value="ALPHA-D-RIBOSE 1-METHYLPHOSPHONATE 5-TRIPHOSPHATE DIPHOSPHATASE"/>
    <property type="match status" value="1"/>
</dbReference>
<proteinExistence type="predicted"/>
<dbReference type="InterPro" id="IPR032466">
    <property type="entry name" value="Metal_Hydrolase"/>
</dbReference>
<dbReference type="NCBIfam" id="NF011981">
    <property type="entry name" value="PRK15446.1-2"/>
    <property type="match status" value="1"/>
</dbReference>
<organism evidence="2 3">
    <name type="scientific">Pseudodesulfovibrio alkaliphilus</name>
    <dbReference type="NCBI Taxonomy" id="2661613"/>
    <lineage>
        <taxon>Bacteria</taxon>
        <taxon>Pseudomonadati</taxon>
        <taxon>Thermodesulfobacteriota</taxon>
        <taxon>Desulfovibrionia</taxon>
        <taxon>Desulfovibrionales</taxon>
        <taxon>Desulfovibrionaceae</taxon>
    </lineage>
</organism>
<dbReference type="Gene3D" id="3.20.20.140">
    <property type="entry name" value="Metal-dependent hydrolases"/>
    <property type="match status" value="1"/>
</dbReference>
<dbReference type="GO" id="GO:0019700">
    <property type="term" value="P:organic phosphonate catabolic process"/>
    <property type="evidence" value="ECO:0007669"/>
    <property type="project" value="InterPro"/>
</dbReference>
<dbReference type="AlphaFoldDB" id="A0A7K1KRZ3"/>
<dbReference type="SUPFAM" id="SSF51556">
    <property type="entry name" value="Metallo-dependent hydrolases"/>
    <property type="match status" value="1"/>
</dbReference>
<sequence length="386" mass="41669">MDIVIKNARIVTRDGIVAGAVRVVDGIIASVDPGPSMVAEAMDFDGDYLLPGFVELHTDNLEQELEPRPGVFWPDTLSSVLAHDAKMVGAGITTVLDAVSLGEYHDGPKRTAILDMSLRALRKARSAGVLKADHKLHLRCEYSDPKVLDMFMPHLDDDVLMLVSLMDHTPGQRQFTDTDKYRQYYKKGWSDEEFAEISDRLVATQWACAAENRRAIVELCRQRGIPLASHDDTTAGHIEEAVRENIAISEFPTTRLAAELARKAGISIVMGGPNVVRGGSHSGNVAAHDLAAEGLLDILSSDYVPGSLVCAAFALHRRQGIALPEAVAMISLNPATVIGLGDRGEIAPGKRADLVRVREIEGVPAVLQTWAGGTAKPFGIMKKNAA</sequence>
<dbReference type="NCBIfam" id="NF011987">
    <property type="entry name" value="PRK15446.2-3"/>
    <property type="match status" value="1"/>
</dbReference>
<comment type="caution">
    <text evidence="2">The sequence shown here is derived from an EMBL/GenBank/DDBJ whole genome shotgun (WGS) entry which is preliminary data.</text>
</comment>
<keyword evidence="2" id="KW-0378">Hydrolase</keyword>
<dbReference type="SUPFAM" id="SSF51338">
    <property type="entry name" value="Composite domain of metallo-dependent hydrolases"/>
    <property type="match status" value="1"/>
</dbReference>
<dbReference type="NCBIfam" id="NF011990">
    <property type="entry name" value="PRK15446.2-6"/>
    <property type="match status" value="1"/>
</dbReference>
<dbReference type="InterPro" id="IPR012696">
    <property type="entry name" value="PhnM"/>
</dbReference>
<dbReference type="InterPro" id="IPR011059">
    <property type="entry name" value="Metal-dep_hydrolase_composite"/>
</dbReference>
<dbReference type="Gene3D" id="2.30.40.10">
    <property type="entry name" value="Urease, subunit C, domain 1"/>
    <property type="match status" value="1"/>
</dbReference>
<feature type="domain" description="Amidohydrolase-related" evidence="1">
    <location>
        <begin position="48"/>
        <end position="362"/>
    </location>
</feature>
<keyword evidence="3" id="KW-1185">Reference proteome</keyword>
<dbReference type="PIRSF" id="PIRSF038971">
    <property type="entry name" value="PhnM"/>
    <property type="match status" value="1"/>
</dbReference>
<dbReference type="Proteomes" id="UP000461162">
    <property type="component" value="Unassembled WGS sequence"/>
</dbReference>
<dbReference type="NCBIfam" id="TIGR02318">
    <property type="entry name" value="phosphono_phnM"/>
    <property type="match status" value="1"/>
</dbReference>
<evidence type="ECO:0000313" key="2">
    <source>
        <dbReference type="EMBL" id="MUM78844.1"/>
    </source>
</evidence>
<dbReference type="GO" id="GO:0016810">
    <property type="term" value="F:hydrolase activity, acting on carbon-nitrogen (but not peptide) bonds"/>
    <property type="evidence" value="ECO:0007669"/>
    <property type="project" value="InterPro"/>
</dbReference>
<dbReference type="RefSeq" id="WP_155935696.1">
    <property type="nucleotide sequence ID" value="NZ_WODC01000015.1"/>
</dbReference>
<dbReference type="CDD" id="cd01306">
    <property type="entry name" value="PhnM"/>
    <property type="match status" value="1"/>
</dbReference>
<dbReference type="InterPro" id="IPR006680">
    <property type="entry name" value="Amidohydro-rel"/>
</dbReference>
<accession>A0A7K1KRZ3</accession>
<dbReference type="PANTHER" id="PTHR43135">
    <property type="entry name" value="ALPHA-D-RIBOSE 1-METHYLPHOSPHONATE 5-TRIPHOSPHATE DIPHOSPHATASE"/>
    <property type="match status" value="1"/>
</dbReference>
<dbReference type="InterPro" id="IPR051781">
    <property type="entry name" value="Metallo-dep_Hydrolase"/>
</dbReference>
<dbReference type="Pfam" id="PF01979">
    <property type="entry name" value="Amidohydro_1"/>
    <property type="match status" value="1"/>
</dbReference>
<protein>
    <submittedName>
        <fullName evidence="2">Alpha-D-ribose 1-methylphosphonate 5-triphosphate diphosphatase</fullName>
        <ecNumber evidence="2">3.6.1.63</ecNumber>
    </submittedName>
</protein>
<evidence type="ECO:0000259" key="1">
    <source>
        <dbReference type="Pfam" id="PF01979"/>
    </source>
</evidence>
<name>A0A7K1KRZ3_9BACT</name>
<reference evidence="2 3" key="1">
    <citation type="submission" date="2019-11" db="EMBL/GenBank/DDBJ databases">
        <title>Pseudodesulfovibrio alkaliphilus, sp. nov., an alkaliphilic sulfate-reducing bacteria from mud volcano of Taman peninsula, Russia.</title>
        <authorList>
            <person name="Frolova A."/>
            <person name="Merkel A.Y."/>
            <person name="Slobodkin A.I."/>
        </authorList>
    </citation>
    <scope>NUCLEOTIDE SEQUENCE [LARGE SCALE GENOMIC DNA]</scope>
    <source>
        <strain evidence="2 3">F-1</strain>
    </source>
</reference>
<gene>
    <name evidence="2" type="ORF">GKC30_14505</name>
</gene>